<dbReference type="PRINTS" id="PR00598">
    <property type="entry name" value="HTHMARR"/>
</dbReference>
<gene>
    <name evidence="3" type="ORF">GCM10010529_25820</name>
</gene>
<protein>
    <submittedName>
        <fullName evidence="3">MarR family winged helix-turn-helix transcriptional regulator</fullName>
    </submittedName>
</protein>
<dbReference type="PANTHER" id="PTHR33164:SF99">
    <property type="entry name" value="MARR FAMILY REGULATORY PROTEIN"/>
    <property type="match status" value="1"/>
</dbReference>
<accession>A0ABP6M2I7</accession>
<reference evidence="4" key="1">
    <citation type="journal article" date="2019" name="Int. J. Syst. Evol. Microbiol.">
        <title>The Global Catalogue of Microorganisms (GCM) 10K type strain sequencing project: providing services to taxonomists for standard genome sequencing and annotation.</title>
        <authorList>
            <consortium name="The Broad Institute Genomics Platform"/>
            <consortium name="The Broad Institute Genome Sequencing Center for Infectious Disease"/>
            <person name="Wu L."/>
            <person name="Ma J."/>
        </authorList>
    </citation>
    <scope>NUCLEOTIDE SEQUENCE [LARGE SCALE GENOMIC DNA]</scope>
    <source>
        <strain evidence="4">JCM 14309</strain>
    </source>
</reference>
<dbReference type="PANTHER" id="PTHR33164">
    <property type="entry name" value="TRANSCRIPTIONAL REGULATOR, MARR FAMILY"/>
    <property type="match status" value="1"/>
</dbReference>
<dbReference type="Pfam" id="PF12802">
    <property type="entry name" value="MarR_2"/>
    <property type="match status" value="1"/>
</dbReference>
<feature type="domain" description="HTH marR-type" evidence="2">
    <location>
        <begin position="1"/>
        <end position="146"/>
    </location>
</feature>
<evidence type="ECO:0000313" key="4">
    <source>
        <dbReference type="Proteomes" id="UP001500236"/>
    </source>
</evidence>
<name>A0ABP6M2I7_9MICC</name>
<dbReference type="EMBL" id="BAAAVT010000018">
    <property type="protein sequence ID" value="GAA3072576.1"/>
    <property type="molecule type" value="Genomic_DNA"/>
</dbReference>
<evidence type="ECO:0000259" key="2">
    <source>
        <dbReference type="PROSITE" id="PS50995"/>
    </source>
</evidence>
<dbReference type="InterPro" id="IPR036388">
    <property type="entry name" value="WH-like_DNA-bd_sf"/>
</dbReference>
<dbReference type="Gene3D" id="1.10.10.10">
    <property type="entry name" value="Winged helix-like DNA-binding domain superfamily/Winged helix DNA-binding domain"/>
    <property type="match status" value="1"/>
</dbReference>
<evidence type="ECO:0000256" key="1">
    <source>
        <dbReference type="SAM" id="MobiDB-lite"/>
    </source>
</evidence>
<dbReference type="InterPro" id="IPR036390">
    <property type="entry name" value="WH_DNA-bd_sf"/>
</dbReference>
<dbReference type="InterPro" id="IPR039422">
    <property type="entry name" value="MarR/SlyA-like"/>
</dbReference>
<dbReference type="Proteomes" id="UP001500236">
    <property type="component" value="Unassembled WGS sequence"/>
</dbReference>
<keyword evidence="4" id="KW-1185">Reference proteome</keyword>
<dbReference type="SUPFAM" id="SSF46785">
    <property type="entry name" value="Winged helix' DNA-binding domain"/>
    <property type="match status" value="1"/>
</dbReference>
<proteinExistence type="predicted"/>
<evidence type="ECO:0000313" key="3">
    <source>
        <dbReference type="EMBL" id="GAA3072576.1"/>
    </source>
</evidence>
<organism evidence="3 4">
    <name type="scientific">Nesterenkonia aethiopica</name>
    <dbReference type="NCBI Taxonomy" id="269144"/>
    <lineage>
        <taxon>Bacteria</taxon>
        <taxon>Bacillati</taxon>
        <taxon>Actinomycetota</taxon>
        <taxon>Actinomycetes</taxon>
        <taxon>Micrococcales</taxon>
        <taxon>Micrococcaceae</taxon>
        <taxon>Nesterenkonia</taxon>
    </lineage>
</organism>
<feature type="region of interest" description="Disordered" evidence="1">
    <location>
        <begin position="166"/>
        <end position="190"/>
    </location>
</feature>
<dbReference type="InterPro" id="IPR000835">
    <property type="entry name" value="HTH_MarR-typ"/>
</dbReference>
<dbReference type="SMART" id="SM00347">
    <property type="entry name" value="HTH_MARR"/>
    <property type="match status" value="1"/>
</dbReference>
<comment type="caution">
    <text evidence="3">The sequence shown here is derived from an EMBL/GenBank/DDBJ whole genome shotgun (WGS) entry which is preliminary data.</text>
</comment>
<dbReference type="PROSITE" id="PS50995">
    <property type="entry name" value="HTH_MARR_2"/>
    <property type="match status" value="1"/>
</dbReference>
<sequence length="190" mass="20941">MDAQWLDSRQLAAWVRLTAVLELLPGVLDSQLRHDAGLTHFEYYVLAVLSETEGQSLQMSTLAVRTNATLPRLSHVIRRMEDRGLVRRRRRPDDARATHVELTEIGWEKVKASAPGHVATVRHHVIDALTAEQVDQLREIAEAMLGRLDPEGRLIPVYRRHDTVADADAGKDTDADTDADPDAGGGSAGA</sequence>